<dbReference type="EMBL" id="CP031158">
    <property type="protein sequence ID" value="AXG98225.1"/>
    <property type="molecule type" value="Genomic_DNA"/>
</dbReference>
<protein>
    <submittedName>
        <fullName evidence="1">Uncharacterized protein</fullName>
    </submittedName>
</protein>
<dbReference type="KEGG" id="dwu:DVJ83_02580"/>
<reference evidence="1 2" key="1">
    <citation type="submission" date="2018-07" db="EMBL/GenBank/DDBJ databases">
        <title>Complete Genome and Methylome Analysis of Deinococcus wulumuqiensis NEB 479.</title>
        <authorList>
            <person name="Fomenkov A."/>
            <person name="Luyten Y."/>
            <person name="Vincze T."/>
            <person name="Anton B.P."/>
            <person name="Clark T."/>
            <person name="Roberts R.J."/>
            <person name="Morgan R.D."/>
        </authorList>
    </citation>
    <scope>NUCLEOTIDE SEQUENCE [LARGE SCALE GENOMIC DNA]</scope>
    <source>
        <strain evidence="1 2">NEB 479</strain>
    </source>
</reference>
<sequence>MFLAEEAIKGVTQHASQTTEFRPFKFEAMKRPEPLSVQQATFELQEVTSCFPIIAAPKLTLRSD</sequence>
<evidence type="ECO:0000313" key="2">
    <source>
        <dbReference type="Proteomes" id="UP000253744"/>
    </source>
</evidence>
<name>A0A345IEV3_9DEIO</name>
<gene>
    <name evidence="1" type="ORF">DVJ83_02580</name>
</gene>
<organism evidence="1 2">
    <name type="scientific">Deinococcus wulumuqiensis</name>
    <dbReference type="NCBI Taxonomy" id="980427"/>
    <lineage>
        <taxon>Bacteria</taxon>
        <taxon>Thermotogati</taxon>
        <taxon>Deinococcota</taxon>
        <taxon>Deinococci</taxon>
        <taxon>Deinococcales</taxon>
        <taxon>Deinococcaceae</taxon>
        <taxon>Deinococcus</taxon>
    </lineage>
</organism>
<proteinExistence type="predicted"/>
<evidence type="ECO:0000313" key="1">
    <source>
        <dbReference type="EMBL" id="AXG98225.1"/>
    </source>
</evidence>
<dbReference type="AlphaFoldDB" id="A0A345IEV3"/>
<accession>A0A345IEV3</accession>
<dbReference type="Proteomes" id="UP000253744">
    <property type="component" value="Chromosome"/>
</dbReference>